<organism evidence="11 12">
    <name type="scientific">Marinobacter xiaoshiensis</name>
    <dbReference type="NCBI Taxonomy" id="3073652"/>
    <lineage>
        <taxon>Bacteria</taxon>
        <taxon>Pseudomonadati</taxon>
        <taxon>Pseudomonadota</taxon>
        <taxon>Gammaproteobacteria</taxon>
        <taxon>Pseudomonadales</taxon>
        <taxon>Marinobacteraceae</taxon>
        <taxon>Marinobacter</taxon>
    </lineage>
</organism>
<dbReference type="EMBL" id="JAVMBO010000006">
    <property type="protein sequence ID" value="MDS1309147.1"/>
    <property type="molecule type" value="Genomic_DNA"/>
</dbReference>
<evidence type="ECO:0000256" key="3">
    <source>
        <dbReference type="ARBA" id="ARBA00022475"/>
    </source>
</evidence>
<dbReference type="PANTHER" id="PTHR35011">
    <property type="entry name" value="2,3-DIKETO-L-GULONATE TRAP TRANSPORTER SMALL PERMEASE PROTEIN YIAM"/>
    <property type="match status" value="1"/>
</dbReference>
<keyword evidence="5 9" id="KW-0812">Transmembrane</keyword>
<reference evidence="11" key="1">
    <citation type="submission" date="2023-09" db="EMBL/GenBank/DDBJ databases">
        <title>Marinobacter sediminicola sp. nov. and Marinobacter maritimum sp. nov., isolated from marine sediment.</title>
        <authorList>
            <person name="An J."/>
        </authorList>
    </citation>
    <scope>NUCLEOTIDE SEQUENCE</scope>
    <source>
        <strain evidence="11">F60267</strain>
    </source>
</reference>
<sequence>MNNPFMKAFSVFATGFSVLASRLSMAGAIAAIIFMAGMTLHIIVEILLRYFFSTSTFVLDEFVGYGVAAMTFLALSYTFEHNVLIRVNFILLKIRSALARKMLEISCVMTTLVLCSFIARYFWRSISRNFERGSTSETIAQVPLWIPESLILIGLIIFVIQMLAYVFRLLSGSKLMSEQ</sequence>
<evidence type="ECO:0000256" key="4">
    <source>
        <dbReference type="ARBA" id="ARBA00022519"/>
    </source>
</evidence>
<evidence type="ECO:0000256" key="9">
    <source>
        <dbReference type="RuleBase" id="RU369079"/>
    </source>
</evidence>
<feature type="domain" description="Tripartite ATP-independent periplasmic transporters DctQ component" evidence="10">
    <location>
        <begin position="38"/>
        <end position="170"/>
    </location>
</feature>
<evidence type="ECO:0000256" key="8">
    <source>
        <dbReference type="ARBA" id="ARBA00038436"/>
    </source>
</evidence>
<feature type="transmembrane region" description="Helical" evidence="9">
    <location>
        <begin position="144"/>
        <end position="167"/>
    </location>
</feature>
<comment type="similarity">
    <text evidence="8 9">Belongs to the TRAP transporter small permease family.</text>
</comment>
<feature type="transmembrane region" description="Helical" evidence="9">
    <location>
        <begin position="62"/>
        <end position="79"/>
    </location>
</feature>
<evidence type="ECO:0000313" key="11">
    <source>
        <dbReference type="EMBL" id="MDS1309147.1"/>
    </source>
</evidence>
<evidence type="ECO:0000256" key="2">
    <source>
        <dbReference type="ARBA" id="ARBA00022448"/>
    </source>
</evidence>
<comment type="subcellular location">
    <subcellularLocation>
        <location evidence="1 9">Cell inner membrane</location>
        <topology evidence="1 9">Multi-pass membrane protein</topology>
    </subcellularLocation>
</comment>
<evidence type="ECO:0000256" key="5">
    <source>
        <dbReference type="ARBA" id="ARBA00022692"/>
    </source>
</evidence>
<gene>
    <name evidence="11" type="ORF">RKA07_03385</name>
</gene>
<dbReference type="Pfam" id="PF04290">
    <property type="entry name" value="DctQ"/>
    <property type="match status" value="1"/>
</dbReference>
<proteinExistence type="inferred from homology"/>
<keyword evidence="4 9" id="KW-0997">Cell inner membrane</keyword>
<evidence type="ECO:0000313" key="12">
    <source>
        <dbReference type="Proteomes" id="UP001267407"/>
    </source>
</evidence>
<keyword evidence="6 9" id="KW-1133">Transmembrane helix</keyword>
<keyword evidence="2 9" id="KW-0813">Transport</keyword>
<evidence type="ECO:0000259" key="10">
    <source>
        <dbReference type="Pfam" id="PF04290"/>
    </source>
</evidence>
<dbReference type="RefSeq" id="WP_310965569.1">
    <property type="nucleotide sequence ID" value="NZ_JAVMBO010000006.1"/>
</dbReference>
<evidence type="ECO:0000256" key="6">
    <source>
        <dbReference type="ARBA" id="ARBA00022989"/>
    </source>
</evidence>
<accession>A0ABU2HDN6</accession>
<dbReference type="InterPro" id="IPR007387">
    <property type="entry name" value="TRAP_DctQ"/>
</dbReference>
<comment type="function">
    <text evidence="9">Part of the tripartite ATP-independent periplasmic (TRAP) transport system.</text>
</comment>
<evidence type="ECO:0000256" key="7">
    <source>
        <dbReference type="ARBA" id="ARBA00023136"/>
    </source>
</evidence>
<dbReference type="PANTHER" id="PTHR35011:SF10">
    <property type="entry name" value="TRAP TRANSPORTER SMALL PERMEASE PROTEIN"/>
    <property type="match status" value="1"/>
</dbReference>
<keyword evidence="7 9" id="KW-0472">Membrane</keyword>
<feature type="transmembrane region" description="Helical" evidence="9">
    <location>
        <begin position="30"/>
        <end position="50"/>
    </location>
</feature>
<dbReference type="Proteomes" id="UP001267407">
    <property type="component" value="Unassembled WGS sequence"/>
</dbReference>
<evidence type="ECO:0000256" key="1">
    <source>
        <dbReference type="ARBA" id="ARBA00004429"/>
    </source>
</evidence>
<dbReference type="InterPro" id="IPR055348">
    <property type="entry name" value="DctQ"/>
</dbReference>
<comment type="subunit">
    <text evidence="9">The complex comprises the extracytoplasmic solute receptor protein and the two transmembrane proteins.</text>
</comment>
<feature type="transmembrane region" description="Helical" evidence="9">
    <location>
        <begin position="102"/>
        <end position="123"/>
    </location>
</feature>
<keyword evidence="3" id="KW-1003">Cell membrane</keyword>
<keyword evidence="12" id="KW-1185">Reference proteome</keyword>
<protein>
    <recommendedName>
        <fullName evidence="9">TRAP transporter small permease protein</fullName>
    </recommendedName>
</protein>
<name>A0ABU2HDN6_9GAMM</name>
<comment type="caution">
    <text evidence="11">The sequence shown here is derived from an EMBL/GenBank/DDBJ whole genome shotgun (WGS) entry which is preliminary data.</text>
</comment>